<keyword evidence="10" id="KW-1185">Reference proteome</keyword>
<comment type="subcellular location">
    <subcellularLocation>
        <location evidence="1">Membrane</location>
        <topology evidence="1">Multi-pass membrane protein</topology>
    </subcellularLocation>
</comment>
<evidence type="ECO:0000256" key="1">
    <source>
        <dbReference type="ARBA" id="ARBA00004141"/>
    </source>
</evidence>
<proteinExistence type="predicted"/>
<evidence type="ECO:0000256" key="2">
    <source>
        <dbReference type="ARBA" id="ARBA00022692"/>
    </source>
</evidence>
<feature type="compositionally biased region" description="Low complexity" evidence="5">
    <location>
        <begin position="641"/>
        <end position="657"/>
    </location>
</feature>
<sequence>MKRRKWDVAAAPEPAPGSLAAQAAAAAEAALAAAAAPGHFAASRAGIGAAGLGAAQAAPAAAPAPTGVQIVMPAHPAPKVELPADYQPGKPLDEETKRKIQASAAAVVQRLNQGLAAKGVISPAAAGSVASPAQQAQAAAAALMQQQLAAQAALQQAQSHIKSEVTFNNTAPRTRNILTKRSTHLELEQKWRVAVVVRGRYYPPGQKATSNTDDERPLFLRITPGRTLPPDPQWRQHACDMCAADVTAIIRGAPRPMPQPIQAAEGTTGAPPPGAPGALPPPGAPVPPPPGMPPAPAAAPPPPQPPSYPKSGPGWVCLYPGCDGAPEFDAPARLRGPGDSYLAHILAATGCAAKVLGKGSGAPPPPAGELEPPLHLRLEHNDGAKLEEGRRLAGNLIDTIRDDYSKAHPSAPPPPPAGQYDPPAPPPPPAAPWQHAPSPPGAPALGAAYPPPPGQPGQAAAAYYPPPPGGAAPPAAAPLGYYPPPPGSAPAPPPPGQPGQAGAYPPPPGQQPGPPGQHGQQPPSPGAYPLPPGPQQQPPPPAGGPPGAYAPPPPYGQQPYPPPQGYYGAPPPGWQGGPPQGGPPPPPGPYGGPYGGYGAPPGGPPGPYGAYPPPPGGPPPPPQQPEEQQPPAKRRFTEAKSSGPQQPQGQQNPYYQSHGPSAPTHDGPAPATPPSSPARHCAAGNGELPRLIGCFLSQAAPSFVLNTLTRLFPDVVPAVCPNTWTCTLLLLLVVALALLGARCEEEHAHEHEDHSHDDHAHDDHAGHSHGVSQADYEAALARGDDPCAAEGLLDYNLSLNIAAVFILLAVSLVGSLGPLALSHLGGKAGARTKTVISTAITLGSLFGCGTMLATALIHMALPAVAALTSPCIKVAGWDKYEAWPYLFVLIAILVTQLVDALIRGYFLRRHPAGGAQQDGGAHVPTGGCGHTMLIGAMTAPPSQAPHEHAHDTAKENSDHQSAKDTETGEAGPEGGACAVHGEGCSALLGHTPEPQRASRTLGIWLADAGIIFHSVMIGLTLGVTGGTAFNTLLAALSFHQFFEGLALGSAAIQAGLATAKTLVVGLTYSISTPIGTAIGIGIRESFNANATSTLLATGILDALSTGILLYVALVQLITPLLTDSAWVHSRRWPMQVVAFASFYAGATVMAVIGKWA</sequence>
<evidence type="ECO:0000259" key="8">
    <source>
        <dbReference type="Pfam" id="PF23469"/>
    </source>
</evidence>
<dbReference type="InterPro" id="IPR003689">
    <property type="entry name" value="ZIP"/>
</dbReference>
<evidence type="ECO:0000313" key="9">
    <source>
        <dbReference type="EMBL" id="PRW20517.1"/>
    </source>
</evidence>
<feature type="compositionally biased region" description="Pro residues" evidence="5">
    <location>
        <begin position="601"/>
        <end position="624"/>
    </location>
</feature>
<feature type="transmembrane region" description="Helical" evidence="6">
    <location>
        <begin position="834"/>
        <end position="862"/>
    </location>
</feature>
<dbReference type="InterPro" id="IPR036612">
    <property type="entry name" value="KH_dom_type_1_sf"/>
</dbReference>
<feature type="transmembrane region" description="Helical" evidence="6">
    <location>
        <begin position="1102"/>
        <end position="1122"/>
    </location>
</feature>
<dbReference type="STRING" id="3076.A0A2P6TCZ6"/>
<keyword evidence="2 6" id="KW-0812">Transmembrane</keyword>
<dbReference type="GO" id="GO:0003723">
    <property type="term" value="F:RNA binding"/>
    <property type="evidence" value="ECO:0007669"/>
    <property type="project" value="InterPro"/>
</dbReference>
<feature type="compositionally biased region" description="Pro residues" evidence="5">
    <location>
        <begin position="270"/>
        <end position="308"/>
    </location>
</feature>
<evidence type="ECO:0000256" key="4">
    <source>
        <dbReference type="ARBA" id="ARBA00023136"/>
    </source>
</evidence>
<dbReference type="CDD" id="cd22471">
    <property type="entry name" value="KH-I_RIK_like_rpt1"/>
    <property type="match status" value="1"/>
</dbReference>
<evidence type="ECO:0000256" key="6">
    <source>
        <dbReference type="SAM" id="Phobius"/>
    </source>
</evidence>
<dbReference type="PANTHER" id="PTHR11040">
    <property type="entry name" value="ZINC/IRON TRANSPORTER"/>
    <property type="match status" value="1"/>
</dbReference>
<evidence type="ECO:0000313" key="10">
    <source>
        <dbReference type="Proteomes" id="UP000239899"/>
    </source>
</evidence>
<feature type="transmembrane region" description="Helical" evidence="6">
    <location>
        <begin position="882"/>
        <end position="902"/>
    </location>
</feature>
<gene>
    <name evidence="9" type="ORF">C2E21_8904</name>
</gene>
<protein>
    <submittedName>
        <fullName evidence="9">Zinc (Zn2)-Iron (Fe2) Permease (ZIP) Family isoform A</fullName>
    </submittedName>
</protein>
<feature type="compositionally biased region" description="Gly residues" evidence="5">
    <location>
        <begin position="591"/>
        <end position="600"/>
    </location>
</feature>
<dbReference type="EMBL" id="LHPG02000023">
    <property type="protein sequence ID" value="PRW20517.1"/>
    <property type="molecule type" value="Genomic_DNA"/>
</dbReference>
<feature type="region of interest" description="Disordered" evidence="5">
    <location>
        <begin position="254"/>
        <end position="308"/>
    </location>
</feature>
<feature type="region of interest" description="Disordered" evidence="5">
    <location>
        <begin position="749"/>
        <end position="769"/>
    </location>
</feature>
<feature type="transmembrane region" description="Helical" evidence="6">
    <location>
        <begin position="1062"/>
        <end position="1082"/>
    </location>
</feature>
<comment type="caution">
    <text evidence="9">The sequence shown here is derived from an EMBL/GenBank/DDBJ whole genome shotgun (WGS) entry which is preliminary data.</text>
</comment>
<dbReference type="Pfam" id="PF02535">
    <property type="entry name" value="Zip"/>
    <property type="match status" value="1"/>
</dbReference>
<evidence type="ECO:0000259" key="7">
    <source>
        <dbReference type="Pfam" id="PF22675"/>
    </source>
</evidence>
<feature type="transmembrane region" description="Helical" evidence="6">
    <location>
        <begin position="1001"/>
        <end position="1023"/>
    </location>
</feature>
<evidence type="ECO:0000256" key="5">
    <source>
        <dbReference type="SAM" id="MobiDB-lite"/>
    </source>
</evidence>
<dbReference type="Proteomes" id="UP000239899">
    <property type="component" value="Unassembled WGS sequence"/>
</dbReference>
<dbReference type="AlphaFoldDB" id="A0A2P6TCZ6"/>
<feature type="region of interest" description="Disordered" evidence="5">
    <location>
        <begin position="403"/>
        <end position="682"/>
    </location>
</feature>
<feature type="region of interest" description="Disordered" evidence="5">
    <location>
        <begin position="939"/>
        <end position="975"/>
    </location>
</feature>
<dbReference type="GO" id="GO:0005385">
    <property type="term" value="F:zinc ion transmembrane transporter activity"/>
    <property type="evidence" value="ECO:0007669"/>
    <property type="project" value="TreeGrafter"/>
</dbReference>
<feature type="compositionally biased region" description="Pro residues" evidence="5">
    <location>
        <begin position="504"/>
        <end position="515"/>
    </location>
</feature>
<feature type="transmembrane region" description="Helical" evidence="6">
    <location>
        <begin position="1134"/>
        <end position="1153"/>
    </location>
</feature>
<organism evidence="9 10">
    <name type="scientific">Chlorella sorokiniana</name>
    <name type="common">Freshwater green alga</name>
    <dbReference type="NCBI Taxonomy" id="3076"/>
    <lineage>
        <taxon>Eukaryota</taxon>
        <taxon>Viridiplantae</taxon>
        <taxon>Chlorophyta</taxon>
        <taxon>core chlorophytes</taxon>
        <taxon>Trebouxiophyceae</taxon>
        <taxon>Chlorellales</taxon>
        <taxon>Chlorellaceae</taxon>
        <taxon>Chlorella clade</taxon>
        <taxon>Chlorella</taxon>
    </lineage>
</organism>
<dbReference type="InterPro" id="IPR056149">
    <property type="entry name" value="PRP5/DDX46/KHDC4_KH"/>
</dbReference>
<feature type="compositionally biased region" description="Basic and acidic residues" evidence="5">
    <location>
        <begin position="945"/>
        <end position="966"/>
    </location>
</feature>
<feature type="domain" description="ATP-dependent RNA helicase PRP5/DDX46/KHDC4 KH" evidence="8">
    <location>
        <begin position="162"/>
        <end position="253"/>
    </location>
</feature>
<feature type="compositionally biased region" description="Pro residues" evidence="5">
    <location>
        <begin position="481"/>
        <end position="497"/>
    </location>
</feature>
<dbReference type="PANTHER" id="PTHR11040:SF44">
    <property type="entry name" value="PROTEIN ZNTC-RELATED"/>
    <property type="match status" value="1"/>
</dbReference>
<reference evidence="9 10" key="1">
    <citation type="journal article" date="2018" name="Plant J.">
        <title>Genome sequences of Chlorella sorokiniana UTEX 1602 and Micractinium conductrix SAG 241.80: implications to maltose excretion by a green alga.</title>
        <authorList>
            <person name="Arriola M.B."/>
            <person name="Velmurugan N."/>
            <person name="Zhang Y."/>
            <person name="Plunkett M.H."/>
            <person name="Hondzo H."/>
            <person name="Barney B.M."/>
        </authorList>
    </citation>
    <scope>NUCLEOTIDE SEQUENCE [LARGE SCALE GENOMIC DNA]</scope>
    <source>
        <strain evidence="10">UTEX 1602</strain>
    </source>
</reference>
<evidence type="ECO:0000256" key="3">
    <source>
        <dbReference type="ARBA" id="ARBA00022989"/>
    </source>
</evidence>
<dbReference type="Gene3D" id="3.30.1370.10">
    <property type="entry name" value="K Homology domain, type 1"/>
    <property type="match status" value="1"/>
</dbReference>
<keyword evidence="3 6" id="KW-1133">Transmembrane helix</keyword>
<feature type="transmembrane region" description="Helical" evidence="6">
    <location>
        <begin position="801"/>
        <end position="822"/>
    </location>
</feature>
<accession>A0A2P6TCZ6</accession>
<dbReference type="InterPro" id="IPR055256">
    <property type="entry name" value="KH_1_KHDC4/BBP-like"/>
</dbReference>
<feature type="compositionally biased region" description="Pro residues" evidence="5">
    <location>
        <begin position="410"/>
        <end position="442"/>
    </location>
</feature>
<dbReference type="GO" id="GO:0005886">
    <property type="term" value="C:plasma membrane"/>
    <property type="evidence" value="ECO:0007669"/>
    <property type="project" value="TreeGrafter"/>
</dbReference>
<dbReference type="Pfam" id="PF22675">
    <property type="entry name" value="KH-I_KHDC4-BBP"/>
    <property type="match status" value="1"/>
</dbReference>
<keyword evidence="4 6" id="KW-0472">Membrane</keyword>
<name>A0A2P6TCZ6_CHLSO</name>
<feature type="compositionally biased region" description="Pro residues" evidence="5">
    <location>
        <begin position="580"/>
        <end position="590"/>
    </location>
</feature>
<dbReference type="Pfam" id="PF23469">
    <property type="entry name" value="KH_12"/>
    <property type="match status" value="1"/>
</dbReference>
<feature type="domain" description="KHDC4/BBP-like KH-domain type I" evidence="7">
    <location>
        <begin position="326"/>
        <end position="398"/>
    </location>
</feature>
<feature type="compositionally biased region" description="Pro residues" evidence="5">
    <location>
        <begin position="522"/>
        <end position="573"/>
    </location>
</feature>
<feature type="compositionally biased region" description="Basic and acidic residues" evidence="5">
    <location>
        <begin position="749"/>
        <end position="766"/>
    </location>
</feature>
<dbReference type="OrthoDB" id="448280at2759"/>